<dbReference type="EMBL" id="VYKL01000034">
    <property type="protein sequence ID" value="KAA9018336.1"/>
    <property type="molecule type" value="Genomic_DNA"/>
</dbReference>
<gene>
    <name evidence="2" type="ORF">F4V44_20205</name>
</gene>
<sequence length="61" mass="7050">MEEFETNGTLIQKQMPKVRIDTETQSVERKQHQMRNPVAEAQKQISSQETAGVTSQQEELF</sequence>
<feature type="region of interest" description="Disordered" evidence="1">
    <location>
        <begin position="1"/>
        <end position="61"/>
    </location>
</feature>
<feature type="compositionally biased region" description="Polar residues" evidence="1">
    <location>
        <begin position="43"/>
        <end position="61"/>
    </location>
</feature>
<protein>
    <submittedName>
        <fullName evidence="2">Uncharacterized protein</fullName>
    </submittedName>
</protein>
<comment type="caution">
    <text evidence="2">The sequence shown here is derived from an EMBL/GenBank/DDBJ whole genome shotgun (WGS) entry which is preliminary data.</text>
</comment>
<dbReference type="RefSeq" id="WP_150441824.1">
    <property type="nucleotide sequence ID" value="NZ_VYKL01000034.1"/>
</dbReference>
<name>A0A5J5HC57_9BACI</name>
<evidence type="ECO:0000313" key="3">
    <source>
        <dbReference type="Proteomes" id="UP000326671"/>
    </source>
</evidence>
<evidence type="ECO:0000313" key="2">
    <source>
        <dbReference type="EMBL" id="KAA9018336.1"/>
    </source>
</evidence>
<keyword evidence="3" id="KW-1185">Reference proteome</keyword>
<dbReference type="AlphaFoldDB" id="A0A5J5HC57"/>
<proteinExistence type="predicted"/>
<accession>A0A5J5HC57</accession>
<reference evidence="2 3" key="1">
    <citation type="submission" date="2019-09" db="EMBL/GenBank/DDBJ databases">
        <title>Whole genome sequences of isolates from the Mars Exploration Rovers.</title>
        <authorList>
            <person name="Seuylemezian A."/>
            <person name="Vaishampayan P."/>
        </authorList>
    </citation>
    <scope>NUCLEOTIDE SEQUENCE [LARGE SCALE GENOMIC DNA]</scope>
    <source>
        <strain evidence="2 3">MER_TA_151</strain>
    </source>
</reference>
<organism evidence="2 3">
    <name type="scientific">Niallia endozanthoxylica</name>
    <dbReference type="NCBI Taxonomy" id="2036016"/>
    <lineage>
        <taxon>Bacteria</taxon>
        <taxon>Bacillati</taxon>
        <taxon>Bacillota</taxon>
        <taxon>Bacilli</taxon>
        <taxon>Bacillales</taxon>
        <taxon>Bacillaceae</taxon>
        <taxon>Niallia</taxon>
    </lineage>
</organism>
<feature type="compositionally biased region" description="Basic and acidic residues" evidence="1">
    <location>
        <begin position="18"/>
        <end position="31"/>
    </location>
</feature>
<evidence type="ECO:0000256" key="1">
    <source>
        <dbReference type="SAM" id="MobiDB-lite"/>
    </source>
</evidence>
<feature type="compositionally biased region" description="Polar residues" evidence="1">
    <location>
        <begin position="1"/>
        <end position="12"/>
    </location>
</feature>
<dbReference type="Proteomes" id="UP000326671">
    <property type="component" value="Unassembled WGS sequence"/>
</dbReference>